<comment type="caution">
    <text evidence="1">The sequence shown here is derived from an EMBL/GenBank/DDBJ whole genome shotgun (WGS) entry which is preliminary data.</text>
</comment>
<keyword evidence="2" id="KW-1185">Reference proteome</keyword>
<dbReference type="Proteomes" id="UP001596096">
    <property type="component" value="Unassembled WGS sequence"/>
</dbReference>
<name>A0ABW1C3A2_9ACTN</name>
<proteinExistence type="predicted"/>
<dbReference type="EMBL" id="JBHSNW010000019">
    <property type="protein sequence ID" value="MFC5819450.1"/>
    <property type="molecule type" value="Genomic_DNA"/>
</dbReference>
<dbReference type="RefSeq" id="WP_219545287.1">
    <property type="nucleotide sequence ID" value="NZ_JAHKRN010000014.1"/>
</dbReference>
<evidence type="ECO:0008006" key="3">
    <source>
        <dbReference type="Google" id="ProtNLM"/>
    </source>
</evidence>
<accession>A0ABW1C3A2</accession>
<organism evidence="1 2">
    <name type="scientific">Nonomuraea harbinensis</name>
    <dbReference type="NCBI Taxonomy" id="1286938"/>
    <lineage>
        <taxon>Bacteria</taxon>
        <taxon>Bacillati</taxon>
        <taxon>Actinomycetota</taxon>
        <taxon>Actinomycetes</taxon>
        <taxon>Streptosporangiales</taxon>
        <taxon>Streptosporangiaceae</taxon>
        <taxon>Nonomuraea</taxon>
    </lineage>
</organism>
<gene>
    <name evidence="1" type="ORF">ACFPUY_30495</name>
</gene>
<protein>
    <recommendedName>
        <fullName evidence="3">Propane 2-monooxygenase</fullName>
    </recommendedName>
</protein>
<reference evidence="2" key="1">
    <citation type="journal article" date="2019" name="Int. J. Syst. Evol. Microbiol.">
        <title>The Global Catalogue of Microorganisms (GCM) 10K type strain sequencing project: providing services to taxonomists for standard genome sequencing and annotation.</title>
        <authorList>
            <consortium name="The Broad Institute Genomics Platform"/>
            <consortium name="The Broad Institute Genome Sequencing Center for Infectious Disease"/>
            <person name="Wu L."/>
            <person name="Ma J."/>
        </authorList>
    </citation>
    <scope>NUCLEOTIDE SEQUENCE [LARGE SCALE GENOMIC DNA]</scope>
    <source>
        <strain evidence="2">CGMCC 4.7106</strain>
    </source>
</reference>
<evidence type="ECO:0000313" key="2">
    <source>
        <dbReference type="Proteomes" id="UP001596096"/>
    </source>
</evidence>
<evidence type="ECO:0000313" key="1">
    <source>
        <dbReference type="EMBL" id="MFC5819450.1"/>
    </source>
</evidence>
<sequence length="276" mass="32053">MVYEFSLPPEKYGYDGYTREACQKRTDEKIDAHYNIATFFFVQRPGVTTTTANPGRTISSTGIGVYRTVGTYVQHHVRVNESHSEYQFINHVLPPVDDGVFPAQWVLSWVYTERPACPDAFWGNKYVAPGCKTLIQQMENLQRQRRWDGETKEGYALRDDLRVEIFSTFTEGFSEINRAVAFNPIWQDVRDDLAERLEKLYEADYDAAHDTEEFDQEWYDAIPRLAREHAERSLPLLGDYFLTKKDGATFRKALKEEADRIVAEFHESDSDDTMET</sequence>